<evidence type="ECO:0000313" key="10">
    <source>
        <dbReference type="Proteomes" id="UP000664203"/>
    </source>
</evidence>
<feature type="region of interest" description="Disordered" evidence="6">
    <location>
        <begin position="296"/>
        <end position="342"/>
    </location>
</feature>
<keyword evidence="4 7" id="KW-0472">Membrane</keyword>
<evidence type="ECO:0000256" key="5">
    <source>
        <dbReference type="ARBA" id="ARBA00038359"/>
    </source>
</evidence>
<protein>
    <recommendedName>
        <fullName evidence="8">Rhodopsin domain-containing protein</fullName>
    </recommendedName>
</protein>
<feature type="transmembrane region" description="Helical" evidence="7">
    <location>
        <begin position="45"/>
        <end position="66"/>
    </location>
</feature>
<sequence>MNDQFGVSQAGLLASIWVLTAVATCLTIARTLVRHLLLRRLYWDDAFQFIAWLLLLGQNIAYTHYIPANYKLSAIEAGTEPKPSDAQYSALVASIFTAELVLPLLFWTCLFCAKFSFLWLYRHILRGSGAGMKIWWAANIAVLATYGIILIGLFAECGPARNLTNPESCTSPSSVTIDYKFLPMQFSFNVFSDLLVMALPVPLLWRLHMPTRQKLAVTAVFSLAWVTIAMEILRLVETENALPEVTWLYTSLETEVAVIIASLPAFSFLVSDSDGSRERRSRLRRALSLHSGNSKTRLRLASRPEETNHTASSRTTEESFEGRYTSSIPLPPLAPSKEYDVV</sequence>
<dbReference type="Pfam" id="PF20684">
    <property type="entry name" value="Fung_rhodopsin"/>
    <property type="match status" value="1"/>
</dbReference>
<evidence type="ECO:0000313" key="9">
    <source>
        <dbReference type="EMBL" id="CAF9940685.1"/>
    </source>
</evidence>
<keyword evidence="10" id="KW-1185">Reference proteome</keyword>
<dbReference type="Proteomes" id="UP000664203">
    <property type="component" value="Unassembled WGS sequence"/>
</dbReference>
<reference evidence="9" key="1">
    <citation type="submission" date="2021-03" db="EMBL/GenBank/DDBJ databases">
        <authorList>
            <person name="Tagirdzhanova G."/>
        </authorList>
    </citation>
    <scope>NUCLEOTIDE SEQUENCE</scope>
</reference>
<feature type="transmembrane region" description="Helical" evidence="7">
    <location>
        <begin position="86"/>
        <end position="113"/>
    </location>
</feature>
<dbReference type="PANTHER" id="PTHR33048">
    <property type="entry name" value="PTH11-LIKE INTEGRAL MEMBRANE PROTEIN (AFU_ORTHOLOGUE AFUA_5G11245)"/>
    <property type="match status" value="1"/>
</dbReference>
<dbReference type="AlphaFoldDB" id="A0A8H3PHX9"/>
<dbReference type="EMBL" id="CAJPDR010000618">
    <property type="protein sequence ID" value="CAF9940685.1"/>
    <property type="molecule type" value="Genomic_DNA"/>
</dbReference>
<keyword evidence="2 7" id="KW-0812">Transmembrane</keyword>
<feature type="domain" description="Rhodopsin" evidence="8">
    <location>
        <begin position="29"/>
        <end position="270"/>
    </location>
</feature>
<gene>
    <name evidence="9" type="ORF">ALECFALPRED_008794</name>
</gene>
<keyword evidence="3 7" id="KW-1133">Transmembrane helix</keyword>
<feature type="transmembrane region" description="Helical" evidence="7">
    <location>
        <begin position="217"/>
        <end position="236"/>
    </location>
</feature>
<dbReference type="GO" id="GO:0016020">
    <property type="term" value="C:membrane"/>
    <property type="evidence" value="ECO:0007669"/>
    <property type="project" value="UniProtKB-SubCell"/>
</dbReference>
<comment type="similarity">
    <text evidence="5">Belongs to the SAT4 family.</text>
</comment>
<evidence type="ECO:0000256" key="2">
    <source>
        <dbReference type="ARBA" id="ARBA00022692"/>
    </source>
</evidence>
<dbReference type="PANTHER" id="PTHR33048:SF47">
    <property type="entry name" value="INTEGRAL MEMBRANE PROTEIN-RELATED"/>
    <property type="match status" value="1"/>
</dbReference>
<name>A0A8H3PHX9_9LECA</name>
<evidence type="ECO:0000259" key="8">
    <source>
        <dbReference type="Pfam" id="PF20684"/>
    </source>
</evidence>
<proteinExistence type="inferred from homology"/>
<evidence type="ECO:0000256" key="1">
    <source>
        <dbReference type="ARBA" id="ARBA00004141"/>
    </source>
</evidence>
<dbReference type="InterPro" id="IPR052337">
    <property type="entry name" value="SAT4-like"/>
</dbReference>
<comment type="subcellular location">
    <subcellularLocation>
        <location evidence="1">Membrane</location>
        <topology evidence="1">Multi-pass membrane protein</topology>
    </subcellularLocation>
</comment>
<dbReference type="InterPro" id="IPR049326">
    <property type="entry name" value="Rhodopsin_dom_fungi"/>
</dbReference>
<evidence type="ECO:0000256" key="6">
    <source>
        <dbReference type="SAM" id="MobiDB-lite"/>
    </source>
</evidence>
<dbReference type="OrthoDB" id="444631at2759"/>
<accession>A0A8H3PHX9</accession>
<evidence type="ECO:0000256" key="4">
    <source>
        <dbReference type="ARBA" id="ARBA00023136"/>
    </source>
</evidence>
<comment type="caution">
    <text evidence="9">The sequence shown here is derived from an EMBL/GenBank/DDBJ whole genome shotgun (WGS) entry which is preliminary data.</text>
</comment>
<feature type="transmembrane region" description="Helical" evidence="7">
    <location>
        <begin position="12"/>
        <end position="33"/>
    </location>
</feature>
<organism evidence="9 10">
    <name type="scientific">Alectoria fallacina</name>
    <dbReference type="NCBI Taxonomy" id="1903189"/>
    <lineage>
        <taxon>Eukaryota</taxon>
        <taxon>Fungi</taxon>
        <taxon>Dikarya</taxon>
        <taxon>Ascomycota</taxon>
        <taxon>Pezizomycotina</taxon>
        <taxon>Lecanoromycetes</taxon>
        <taxon>OSLEUM clade</taxon>
        <taxon>Lecanoromycetidae</taxon>
        <taxon>Lecanorales</taxon>
        <taxon>Lecanorineae</taxon>
        <taxon>Parmeliaceae</taxon>
        <taxon>Alectoria</taxon>
    </lineage>
</organism>
<feature type="transmembrane region" description="Helical" evidence="7">
    <location>
        <begin position="186"/>
        <end position="205"/>
    </location>
</feature>
<evidence type="ECO:0000256" key="3">
    <source>
        <dbReference type="ARBA" id="ARBA00022989"/>
    </source>
</evidence>
<feature type="transmembrane region" description="Helical" evidence="7">
    <location>
        <begin position="256"/>
        <end position="275"/>
    </location>
</feature>
<feature type="transmembrane region" description="Helical" evidence="7">
    <location>
        <begin position="134"/>
        <end position="155"/>
    </location>
</feature>
<evidence type="ECO:0000256" key="7">
    <source>
        <dbReference type="SAM" id="Phobius"/>
    </source>
</evidence>